<dbReference type="InterPro" id="IPR018392">
    <property type="entry name" value="LysM"/>
</dbReference>
<dbReference type="Proteomes" id="UP001290462">
    <property type="component" value="Unassembled WGS sequence"/>
</dbReference>
<dbReference type="Pfam" id="PF01476">
    <property type="entry name" value="LysM"/>
    <property type="match status" value="1"/>
</dbReference>
<feature type="compositionally biased region" description="Low complexity" evidence="1">
    <location>
        <begin position="87"/>
        <end position="101"/>
    </location>
</feature>
<dbReference type="Gene3D" id="3.10.350.10">
    <property type="entry name" value="LysM domain"/>
    <property type="match status" value="1"/>
</dbReference>
<dbReference type="EMBL" id="JAVBVO010000005">
    <property type="protein sequence ID" value="MDZ5760438.1"/>
    <property type="molecule type" value="Genomic_DNA"/>
</dbReference>
<reference evidence="4" key="1">
    <citation type="submission" date="2023-08" db="EMBL/GenBank/DDBJ databases">
        <title>Genomic characterization of piscicolin 126 produced by Carnobacterium maltaromaticum CM22 strain isolated from salmon (Salmo salar).</title>
        <authorList>
            <person name="Gonzalez-Gragera E."/>
            <person name="Garcia-Lopez J.D."/>
            <person name="Teso-Perez C."/>
            <person name="Gimenez-Hernandez I."/>
            <person name="Peralta-Sanchez J.M."/>
            <person name="Valdivia E."/>
            <person name="Montalban-Lopez M."/>
            <person name="Martin-Platero A.M."/>
            <person name="Banos A."/>
            <person name="Martinez-Bueno M."/>
        </authorList>
    </citation>
    <scope>NUCLEOTIDE SEQUENCE</scope>
    <source>
        <strain evidence="4">CM22</strain>
    </source>
</reference>
<feature type="compositionally biased region" description="Low complexity" evidence="1">
    <location>
        <begin position="109"/>
        <end position="127"/>
    </location>
</feature>
<dbReference type="AlphaFoldDB" id="A0AAW9KE95"/>
<protein>
    <submittedName>
        <fullName evidence="4">LysM peptidoglycan-binding domain-containing protein</fullName>
    </submittedName>
</protein>
<keyword evidence="2" id="KW-1133">Transmembrane helix</keyword>
<feature type="transmembrane region" description="Helical" evidence="2">
    <location>
        <begin position="45"/>
        <end position="67"/>
    </location>
</feature>
<dbReference type="SMART" id="SM00257">
    <property type="entry name" value="LysM"/>
    <property type="match status" value="1"/>
</dbReference>
<feature type="domain" description="LysM" evidence="3">
    <location>
        <begin position="149"/>
        <end position="192"/>
    </location>
</feature>
<dbReference type="SUPFAM" id="SSF54106">
    <property type="entry name" value="LysM domain"/>
    <property type="match status" value="1"/>
</dbReference>
<gene>
    <name evidence="4" type="ORF">RAK27_17495</name>
</gene>
<accession>A0AAW9KE95</accession>
<keyword evidence="2" id="KW-0472">Membrane</keyword>
<organism evidence="4 5">
    <name type="scientific">Carnobacterium maltaromaticum</name>
    <name type="common">Carnobacterium piscicola</name>
    <dbReference type="NCBI Taxonomy" id="2751"/>
    <lineage>
        <taxon>Bacteria</taxon>
        <taxon>Bacillati</taxon>
        <taxon>Bacillota</taxon>
        <taxon>Bacilli</taxon>
        <taxon>Lactobacillales</taxon>
        <taxon>Carnobacteriaceae</taxon>
        <taxon>Carnobacterium</taxon>
    </lineage>
</organism>
<feature type="compositionally biased region" description="Polar residues" evidence="1">
    <location>
        <begin position="77"/>
        <end position="86"/>
    </location>
</feature>
<feature type="compositionally biased region" description="Basic and acidic residues" evidence="1">
    <location>
        <begin position="1"/>
        <end position="21"/>
    </location>
</feature>
<dbReference type="RefSeq" id="WP_010050132.1">
    <property type="nucleotide sequence ID" value="NZ_BJOJ01000007.1"/>
</dbReference>
<feature type="compositionally biased region" description="Pro residues" evidence="1">
    <location>
        <begin position="128"/>
        <end position="144"/>
    </location>
</feature>
<keyword evidence="2" id="KW-0812">Transmembrane</keyword>
<name>A0AAW9KE95_CARML</name>
<proteinExistence type="predicted"/>
<evidence type="ECO:0000259" key="3">
    <source>
        <dbReference type="PROSITE" id="PS51782"/>
    </source>
</evidence>
<evidence type="ECO:0000256" key="2">
    <source>
        <dbReference type="SAM" id="Phobius"/>
    </source>
</evidence>
<evidence type="ECO:0000313" key="5">
    <source>
        <dbReference type="Proteomes" id="UP001290462"/>
    </source>
</evidence>
<evidence type="ECO:0000313" key="4">
    <source>
        <dbReference type="EMBL" id="MDZ5760438.1"/>
    </source>
</evidence>
<feature type="region of interest" description="Disordered" evidence="1">
    <location>
        <begin position="77"/>
        <end position="152"/>
    </location>
</feature>
<sequence>MSKKRIDDQQKEEAWSRKFDDEGGFSEGNYSRTARKKAKGGISPILTTLCVFLALLIILPISVVWWYSNNKDVEDTGSANDQVTMNSSSSSKESSSSSSKESSSESKPAESSSAVSSSSAPVEETPAPVEPTPPVEETPPPVEEPPVTNTYTVKSGDNLYRIAVNNGMTLDQIKQLNGLSSDTVSVGQVLKIN</sequence>
<dbReference type="PROSITE" id="PS51782">
    <property type="entry name" value="LYSM"/>
    <property type="match status" value="1"/>
</dbReference>
<dbReference type="InterPro" id="IPR036779">
    <property type="entry name" value="LysM_dom_sf"/>
</dbReference>
<dbReference type="CDD" id="cd00118">
    <property type="entry name" value="LysM"/>
    <property type="match status" value="1"/>
</dbReference>
<dbReference type="GeneID" id="83606197"/>
<comment type="caution">
    <text evidence="4">The sequence shown here is derived from an EMBL/GenBank/DDBJ whole genome shotgun (WGS) entry which is preliminary data.</text>
</comment>
<evidence type="ECO:0000256" key="1">
    <source>
        <dbReference type="SAM" id="MobiDB-lite"/>
    </source>
</evidence>
<feature type="region of interest" description="Disordered" evidence="1">
    <location>
        <begin position="1"/>
        <end position="38"/>
    </location>
</feature>